<dbReference type="Pfam" id="PF11863">
    <property type="entry name" value="DUF3383"/>
    <property type="match status" value="1"/>
</dbReference>
<dbReference type="Proteomes" id="UP001300012">
    <property type="component" value="Unassembled WGS sequence"/>
</dbReference>
<accession>A0ABT1YSM5</accession>
<reference evidence="1 2" key="1">
    <citation type="submission" date="2022-08" db="EMBL/GenBank/DDBJ databases">
        <title>Paenibacillus endoradicis sp. nov., Paenibacillus radicibacter sp. nov and Paenibacillus pararadicis sp. nov., three cold-adapted plant growth-promoting bacteria isolated from root of Larix gmelinii in Great Khingan.</title>
        <authorList>
            <person name="Xue H."/>
        </authorList>
    </citation>
    <scope>NUCLEOTIDE SEQUENCE [LARGE SCALE GENOMIC DNA]</scope>
    <source>
        <strain evidence="1 2">N5-1-1-5</strain>
    </source>
</reference>
<dbReference type="InterPro" id="IPR021808">
    <property type="entry name" value="DUF3383"/>
</dbReference>
<comment type="caution">
    <text evidence="1">The sequence shown here is derived from an EMBL/GenBank/DDBJ whole genome shotgun (WGS) entry which is preliminary data.</text>
</comment>
<protein>
    <submittedName>
        <fullName evidence="1">DUF3383 domain-containing protein</fullName>
    </submittedName>
</protein>
<organism evidence="1 2">
    <name type="scientific">Paenibacillus radicis</name>
    <name type="common">ex Xue et al. 2023</name>
    <dbReference type="NCBI Taxonomy" id="2972489"/>
    <lineage>
        <taxon>Bacteria</taxon>
        <taxon>Bacillati</taxon>
        <taxon>Bacillota</taxon>
        <taxon>Bacilli</taxon>
        <taxon>Bacillales</taxon>
        <taxon>Paenibacillaceae</taxon>
        <taxon>Paenibacillus</taxon>
    </lineage>
</organism>
<proteinExistence type="predicted"/>
<name>A0ABT1YSM5_9BACL</name>
<evidence type="ECO:0000313" key="1">
    <source>
        <dbReference type="EMBL" id="MCR8636181.1"/>
    </source>
</evidence>
<sequence>MTLANTMKDVTVVIDIQKPVGRLGFGKVLILGEKAGGFAYKEYLDLTSVRTDFPETTEEYKAASAIFAQGDQAPASIAITCRNSTIGEGAETLVERLQQVMDKDWYFLISTSAAKTDVLALADEIELDGTHQYFTRSSNQTDLAAIKAKKYTRTSVLYHTNLANYPDAAWVGATGSAPVGSVTWKFKQLRGIEPLELSATELLAIHGLGANAYVTKAGDNVTTEGKVVDDEYIDIIHAKDYVKFSIEYSIQKLLNSTPKIPYTAAGISQIEGAVRTVLQRAHNQGIIASDSDGIGLYGTTFKSRDEVDPADRAERTYNDGSFFFELAGAVHAARINGVIRY</sequence>
<keyword evidence="2" id="KW-1185">Reference proteome</keyword>
<dbReference type="EMBL" id="JANQBD010000037">
    <property type="protein sequence ID" value="MCR8636181.1"/>
    <property type="molecule type" value="Genomic_DNA"/>
</dbReference>
<evidence type="ECO:0000313" key="2">
    <source>
        <dbReference type="Proteomes" id="UP001300012"/>
    </source>
</evidence>
<gene>
    <name evidence="1" type="ORF">NV381_33845</name>
</gene>